<dbReference type="Proteomes" id="UP000234323">
    <property type="component" value="Unassembled WGS sequence"/>
</dbReference>
<proteinExistence type="predicted"/>
<sequence>MQNVFVFKGISIHIWVYYLPPKNAETLDKSNSNASSKFHKDFITLLMNQGLHDAFRSFNTHAKQYSYTKNTSQHNNTTSEPSITKSYLDSIQLHPIH</sequence>
<protein>
    <submittedName>
        <fullName evidence="1">Uncharacterized protein</fullName>
    </submittedName>
</protein>
<name>A0A2I1GMZ3_9GLOM</name>
<organism evidence="1 2">
    <name type="scientific">Rhizophagus irregularis</name>
    <dbReference type="NCBI Taxonomy" id="588596"/>
    <lineage>
        <taxon>Eukaryota</taxon>
        <taxon>Fungi</taxon>
        <taxon>Fungi incertae sedis</taxon>
        <taxon>Mucoromycota</taxon>
        <taxon>Glomeromycotina</taxon>
        <taxon>Glomeromycetes</taxon>
        <taxon>Glomerales</taxon>
        <taxon>Glomeraceae</taxon>
        <taxon>Rhizophagus</taxon>
    </lineage>
</organism>
<reference evidence="1 2" key="1">
    <citation type="submission" date="2015-10" db="EMBL/GenBank/DDBJ databases">
        <title>Genome analyses suggest a sexual origin of heterokaryosis in a supposedly ancient asexual fungus.</title>
        <authorList>
            <person name="Ropars J."/>
            <person name="Sedzielewska K."/>
            <person name="Noel J."/>
            <person name="Charron P."/>
            <person name="Farinelli L."/>
            <person name="Marton T."/>
            <person name="Kruger M."/>
            <person name="Pelin A."/>
            <person name="Brachmann A."/>
            <person name="Corradi N."/>
        </authorList>
    </citation>
    <scope>NUCLEOTIDE SEQUENCE [LARGE SCALE GENOMIC DNA]</scope>
    <source>
        <strain evidence="1 2">A4</strain>
    </source>
</reference>
<evidence type="ECO:0000313" key="1">
    <source>
        <dbReference type="EMBL" id="PKY48012.1"/>
    </source>
</evidence>
<accession>A0A2I1GMZ3</accession>
<dbReference type="AlphaFoldDB" id="A0A2I1GMZ3"/>
<comment type="caution">
    <text evidence="1">The sequence shown here is derived from an EMBL/GenBank/DDBJ whole genome shotgun (WGS) entry which is preliminary data.</text>
</comment>
<gene>
    <name evidence="1" type="ORF">RhiirA4_463455</name>
</gene>
<dbReference type="VEuPathDB" id="FungiDB:FUN_004162"/>
<dbReference type="EMBL" id="LLXI01000596">
    <property type="protein sequence ID" value="PKY48012.1"/>
    <property type="molecule type" value="Genomic_DNA"/>
</dbReference>
<evidence type="ECO:0000313" key="2">
    <source>
        <dbReference type="Proteomes" id="UP000234323"/>
    </source>
</evidence>
<keyword evidence="2" id="KW-1185">Reference proteome</keyword>